<dbReference type="Proteomes" id="UP000308705">
    <property type="component" value="Unassembled WGS sequence"/>
</dbReference>
<proteinExistence type="inferred from homology"/>
<dbReference type="PROSITE" id="PS51257">
    <property type="entry name" value="PROKAR_LIPOPROTEIN"/>
    <property type="match status" value="1"/>
</dbReference>
<protein>
    <submittedName>
        <fullName evidence="7">ABC transporter substrate-binding protein</fullName>
    </submittedName>
</protein>
<evidence type="ECO:0000313" key="8">
    <source>
        <dbReference type="Proteomes" id="UP000308705"/>
    </source>
</evidence>
<evidence type="ECO:0000256" key="3">
    <source>
        <dbReference type="ARBA" id="ARBA00022448"/>
    </source>
</evidence>
<dbReference type="GO" id="GO:1904680">
    <property type="term" value="F:peptide transmembrane transporter activity"/>
    <property type="evidence" value="ECO:0007669"/>
    <property type="project" value="TreeGrafter"/>
</dbReference>
<evidence type="ECO:0000256" key="5">
    <source>
        <dbReference type="SAM" id="SignalP"/>
    </source>
</evidence>
<gene>
    <name evidence="7" type="ORF">FDA94_01900</name>
</gene>
<dbReference type="Gene3D" id="3.10.105.10">
    <property type="entry name" value="Dipeptide-binding Protein, Domain 3"/>
    <property type="match status" value="1"/>
</dbReference>
<feature type="domain" description="Solute-binding protein family 5" evidence="6">
    <location>
        <begin position="83"/>
        <end position="443"/>
    </location>
</feature>
<dbReference type="PANTHER" id="PTHR30290:SF10">
    <property type="entry name" value="PERIPLASMIC OLIGOPEPTIDE-BINDING PROTEIN-RELATED"/>
    <property type="match status" value="1"/>
</dbReference>
<dbReference type="Gene3D" id="3.90.76.10">
    <property type="entry name" value="Dipeptide-binding Protein, Domain 1"/>
    <property type="match status" value="1"/>
</dbReference>
<evidence type="ECO:0000259" key="6">
    <source>
        <dbReference type="Pfam" id="PF00496"/>
    </source>
</evidence>
<evidence type="ECO:0000313" key="7">
    <source>
        <dbReference type="EMBL" id="TKK91553.1"/>
    </source>
</evidence>
<dbReference type="InterPro" id="IPR039424">
    <property type="entry name" value="SBP_5"/>
</dbReference>
<dbReference type="Gene3D" id="3.40.190.10">
    <property type="entry name" value="Periplasmic binding protein-like II"/>
    <property type="match status" value="1"/>
</dbReference>
<evidence type="ECO:0000256" key="4">
    <source>
        <dbReference type="ARBA" id="ARBA00022729"/>
    </source>
</evidence>
<comment type="subcellular location">
    <subcellularLocation>
        <location evidence="1">Cell envelope</location>
    </subcellularLocation>
</comment>
<dbReference type="OrthoDB" id="5168028at2"/>
<dbReference type="EMBL" id="SZQA01000001">
    <property type="protein sequence ID" value="TKK91553.1"/>
    <property type="molecule type" value="Genomic_DNA"/>
</dbReference>
<dbReference type="InterPro" id="IPR030678">
    <property type="entry name" value="Peptide/Ni-bd"/>
</dbReference>
<evidence type="ECO:0000256" key="1">
    <source>
        <dbReference type="ARBA" id="ARBA00004196"/>
    </source>
</evidence>
<comment type="caution">
    <text evidence="7">The sequence shown here is derived from an EMBL/GenBank/DDBJ whole genome shotgun (WGS) entry which is preliminary data.</text>
</comment>
<dbReference type="PIRSF" id="PIRSF002741">
    <property type="entry name" value="MppA"/>
    <property type="match status" value="1"/>
</dbReference>
<dbReference type="RefSeq" id="WP_137245239.1">
    <property type="nucleotide sequence ID" value="NZ_SZQA01000001.1"/>
</dbReference>
<sequence>MKIRRSAGALTAAVALSLLAACGGGNTAAPSSPGGQGGKTLVIDTAFQLKTTDPARMFEPSGLLIDQTIYDTLLTFKGGDVTKPVPALAASYTASDDAKTFTFKLRPEAKFSDGTPVTSADVVFSLNRVKNVKGNPSFLMAGLTVTAPDATTVEIASEEPNTAIPFILPNPALGIVNSAVAKKNGASDAEDADKTDTAEAFFNKQSLGSGPYVLESYSTTSQVVLKLNENYWGTKPAYSKVVVRNTQANVQRLNVQKGESQIAVDLSPEQAKNMGDLQVVNGASPNVFFLFTNNNPEISKISSNPKFQEAVRYGIDYQGLVDLAGEGAVQAPGIVPSVFLGALPAGDGIKRDVAKAKAALAESGLQNPTVKLNYPSDVQVNGLNFGDLAARVQANLKEVGINVELAPASVQTALESYRGGTEELGLWQWGPDFPDPSNYLNFLPGQLVGLRAGWAEGSAPELEELGGKARTTVDDAARSALYVDIQHKMNEGGPIMPLIQPAQILVAAKSVTNLQSNALWLVNVRELG</sequence>
<dbReference type="GO" id="GO:0043190">
    <property type="term" value="C:ATP-binding cassette (ABC) transporter complex"/>
    <property type="evidence" value="ECO:0007669"/>
    <property type="project" value="InterPro"/>
</dbReference>
<dbReference type="GO" id="GO:0030313">
    <property type="term" value="C:cell envelope"/>
    <property type="evidence" value="ECO:0007669"/>
    <property type="project" value="UniProtKB-SubCell"/>
</dbReference>
<feature type="signal peptide" evidence="5">
    <location>
        <begin position="1"/>
        <end position="20"/>
    </location>
</feature>
<keyword evidence="8" id="KW-1185">Reference proteome</keyword>
<reference evidence="7 8" key="1">
    <citation type="submission" date="2019-04" db="EMBL/GenBank/DDBJ databases">
        <title>Herbidospora sp. NEAU-GS14.nov., a novel actinomycete isolated from soil.</title>
        <authorList>
            <person name="Han L."/>
        </authorList>
    </citation>
    <scope>NUCLEOTIDE SEQUENCE [LARGE SCALE GENOMIC DNA]</scope>
    <source>
        <strain evidence="7 8">NEAU-GS14</strain>
    </source>
</reference>
<dbReference type="GO" id="GO:0015833">
    <property type="term" value="P:peptide transport"/>
    <property type="evidence" value="ECO:0007669"/>
    <property type="project" value="TreeGrafter"/>
</dbReference>
<comment type="similarity">
    <text evidence="2">Belongs to the bacterial solute-binding protein 5 family.</text>
</comment>
<dbReference type="GO" id="GO:0042597">
    <property type="term" value="C:periplasmic space"/>
    <property type="evidence" value="ECO:0007669"/>
    <property type="project" value="UniProtKB-ARBA"/>
</dbReference>
<dbReference type="SUPFAM" id="SSF53850">
    <property type="entry name" value="Periplasmic binding protein-like II"/>
    <property type="match status" value="1"/>
</dbReference>
<dbReference type="PANTHER" id="PTHR30290">
    <property type="entry name" value="PERIPLASMIC BINDING COMPONENT OF ABC TRANSPORTER"/>
    <property type="match status" value="1"/>
</dbReference>
<dbReference type="AlphaFoldDB" id="A0A4V6XBI6"/>
<accession>A0A4V6XBI6</accession>
<feature type="chain" id="PRO_5039442348" evidence="5">
    <location>
        <begin position="21"/>
        <end position="528"/>
    </location>
</feature>
<dbReference type="CDD" id="cd08512">
    <property type="entry name" value="PBP2_NikA_DppA_OppA_like_7"/>
    <property type="match status" value="1"/>
</dbReference>
<name>A0A4V6XBI6_9ACTN</name>
<keyword evidence="3" id="KW-0813">Transport</keyword>
<organism evidence="7 8">
    <name type="scientific">Herbidospora galbida</name>
    <dbReference type="NCBI Taxonomy" id="2575442"/>
    <lineage>
        <taxon>Bacteria</taxon>
        <taxon>Bacillati</taxon>
        <taxon>Actinomycetota</taxon>
        <taxon>Actinomycetes</taxon>
        <taxon>Streptosporangiales</taxon>
        <taxon>Streptosporangiaceae</taxon>
        <taxon>Herbidospora</taxon>
    </lineage>
</organism>
<keyword evidence="4 5" id="KW-0732">Signal</keyword>
<dbReference type="InterPro" id="IPR000914">
    <property type="entry name" value="SBP_5_dom"/>
</dbReference>
<dbReference type="Pfam" id="PF00496">
    <property type="entry name" value="SBP_bac_5"/>
    <property type="match status" value="1"/>
</dbReference>
<evidence type="ECO:0000256" key="2">
    <source>
        <dbReference type="ARBA" id="ARBA00005695"/>
    </source>
</evidence>